<feature type="region of interest" description="Disordered" evidence="1">
    <location>
        <begin position="27"/>
        <end position="48"/>
    </location>
</feature>
<evidence type="ECO:0000313" key="3">
    <source>
        <dbReference type="EMBL" id="MDQ8206479.1"/>
    </source>
</evidence>
<evidence type="ECO:0000256" key="1">
    <source>
        <dbReference type="SAM" id="MobiDB-lite"/>
    </source>
</evidence>
<feature type="chain" id="PRO_5047532890" description="Lipoprotein" evidence="2">
    <location>
        <begin position="24"/>
        <end position="48"/>
    </location>
</feature>
<feature type="signal peptide" evidence="2">
    <location>
        <begin position="1"/>
        <end position="23"/>
    </location>
</feature>
<dbReference type="Proteomes" id="UP001225316">
    <property type="component" value="Unassembled WGS sequence"/>
</dbReference>
<comment type="caution">
    <text evidence="3">The sequence shown here is derived from an EMBL/GenBank/DDBJ whole genome shotgun (WGS) entry which is preliminary data.</text>
</comment>
<gene>
    <name evidence="3" type="ORF">QEH52_03085</name>
</gene>
<evidence type="ECO:0000313" key="4">
    <source>
        <dbReference type="Proteomes" id="UP001225316"/>
    </source>
</evidence>
<keyword evidence="4" id="KW-1185">Reference proteome</keyword>
<evidence type="ECO:0008006" key="5">
    <source>
        <dbReference type="Google" id="ProtNLM"/>
    </source>
</evidence>
<keyword evidence="2" id="KW-0732">Signal</keyword>
<accession>A0ABU1AQQ2</accession>
<proteinExistence type="predicted"/>
<dbReference type="EMBL" id="JARXHW010000004">
    <property type="protein sequence ID" value="MDQ8206479.1"/>
    <property type="molecule type" value="Genomic_DNA"/>
</dbReference>
<dbReference type="PROSITE" id="PS51257">
    <property type="entry name" value="PROKAR_LIPOPROTEIN"/>
    <property type="match status" value="1"/>
</dbReference>
<protein>
    <recommendedName>
        <fullName evidence="5">Lipoprotein</fullName>
    </recommendedName>
</protein>
<reference evidence="3 4" key="1">
    <citation type="submission" date="2023-04" db="EMBL/GenBank/DDBJ databases">
        <title>A novel bacteria isolated from coastal sediment.</title>
        <authorList>
            <person name="Liu X.-J."/>
            <person name="Du Z.-J."/>
        </authorList>
    </citation>
    <scope>NUCLEOTIDE SEQUENCE [LARGE SCALE GENOMIC DNA]</scope>
    <source>
        <strain evidence="3 4">SDUM461003</strain>
    </source>
</reference>
<organism evidence="3 4">
    <name type="scientific">Thalassobacterium maritimum</name>
    <dbReference type="NCBI Taxonomy" id="3041265"/>
    <lineage>
        <taxon>Bacteria</taxon>
        <taxon>Pseudomonadati</taxon>
        <taxon>Verrucomicrobiota</taxon>
        <taxon>Opitutia</taxon>
        <taxon>Puniceicoccales</taxon>
        <taxon>Coraliomargaritaceae</taxon>
        <taxon>Thalassobacterium</taxon>
    </lineage>
</organism>
<evidence type="ECO:0000256" key="2">
    <source>
        <dbReference type="SAM" id="SignalP"/>
    </source>
</evidence>
<sequence>MYRRIALLAALALMAFFMTGCFDSNPDDQSVPWSRPADWERGAPGFGG</sequence>
<dbReference type="RefSeq" id="WP_308948555.1">
    <property type="nucleotide sequence ID" value="NZ_JARXHW010000004.1"/>
</dbReference>
<name>A0ABU1AQQ2_9BACT</name>